<organism evidence="3 4">
    <name type="scientific">Porticoccus litoralis</name>
    <dbReference type="NCBI Taxonomy" id="434086"/>
    <lineage>
        <taxon>Bacteria</taxon>
        <taxon>Pseudomonadati</taxon>
        <taxon>Pseudomonadota</taxon>
        <taxon>Gammaproteobacteria</taxon>
        <taxon>Cellvibrionales</taxon>
        <taxon>Porticoccaceae</taxon>
        <taxon>Porticoccus</taxon>
    </lineage>
</organism>
<keyword evidence="2" id="KW-0812">Transmembrane</keyword>
<keyword evidence="4" id="KW-1185">Reference proteome</keyword>
<protein>
    <submittedName>
        <fullName evidence="3">DUF3014 domain-containing protein</fullName>
    </submittedName>
</protein>
<dbReference type="EMBL" id="JAUUUU010000001">
    <property type="protein sequence ID" value="MDP1519952.1"/>
    <property type="molecule type" value="Genomic_DNA"/>
</dbReference>
<feature type="transmembrane region" description="Helical" evidence="2">
    <location>
        <begin position="20"/>
        <end position="39"/>
    </location>
</feature>
<gene>
    <name evidence="3" type="ORF">Q8A57_03130</name>
</gene>
<evidence type="ECO:0000256" key="2">
    <source>
        <dbReference type="SAM" id="Phobius"/>
    </source>
</evidence>
<dbReference type="AlphaFoldDB" id="A0AAW8B215"/>
<proteinExistence type="predicted"/>
<accession>A0AAW8B215</accession>
<comment type="caution">
    <text evidence="3">The sequence shown here is derived from an EMBL/GenBank/DDBJ whole genome shotgun (WGS) entry which is preliminary data.</text>
</comment>
<reference evidence="3" key="2">
    <citation type="submission" date="2023-08" db="EMBL/GenBank/DDBJ databases">
        <authorList>
            <person name="Luo J."/>
        </authorList>
    </citation>
    <scope>NUCLEOTIDE SEQUENCE</scope>
    <source>
        <strain evidence="3">DSM 25064</strain>
    </source>
</reference>
<dbReference type="Pfam" id="PF11219">
    <property type="entry name" value="DUF3014"/>
    <property type="match status" value="1"/>
</dbReference>
<feature type="region of interest" description="Disordered" evidence="1">
    <location>
        <begin position="53"/>
        <end position="91"/>
    </location>
</feature>
<evidence type="ECO:0000313" key="4">
    <source>
        <dbReference type="Proteomes" id="UP001178354"/>
    </source>
</evidence>
<dbReference type="Proteomes" id="UP001178354">
    <property type="component" value="Unassembled WGS sequence"/>
</dbReference>
<keyword evidence="2" id="KW-1133">Transmembrane helix</keyword>
<dbReference type="RefSeq" id="WP_305169464.1">
    <property type="nucleotide sequence ID" value="NZ_JAUUUU010000001.1"/>
</dbReference>
<dbReference type="InterPro" id="IPR021382">
    <property type="entry name" value="DUF3014"/>
</dbReference>
<evidence type="ECO:0000256" key="1">
    <source>
        <dbReference type="SAM" id="MobiDB-lite"/>
    </source>
</evidence>
<name>A0AAW8B215_9GAMM</name>
<keyword evidence="2" id="KW-0472">Membrane</keyword>
<reference evidence="3" key="1">
    <citation type="journal article" date="2010" name="Int. J. Syst. Evol. Microbiol.">
        <title>Porticoccus litoralis gen. nov., sp. nov., a gammaproteobacterium isolated from the Yellow Sea.</title>
        <authorList>
            <person name="Oh H.M."/>
            <person name="Kim H."/>
            <person name="Kim K.M."/>
            <person name="Min G.S."/>
            <person name="Cho J.C."/>
        </authorList>
    </citation>
    <scope>NUCLEOTIDE SEQUENCE</scope>
    <source>
        <strain evidence="3">DSM 25064</strain>
    </source>
</reference>
<evidence type="ECO:0000313" key="3">
    <source>
        <dbReference type="EMBL" id="MDP1519952.1"/>
    </source>
</evidence>
<sequence>MEIRPDERPERQQPRSKAGVWIALVIAAALIGGGAYYLLSGGNAPEEEPTAAIEFEPEPLPAPPATPAPLPEVKEEIPPQAPPPEVKKVPLPSLDESDKLAREKLAELTPDGKLELWLPGDFILRRGTTLVDGLSRGIVLRKMLNAPAPEGKFAVLKDGAKISIDSANYQRYNYLVETLEALDTDSIVGLFHFLRPLLEQAYGELGYPPEKVDKAFIAALDQILATPFPLQPVYLTQESVNYKFADPSLEALSPLQKQLVRMGPTNTKRVQDKARAIREALLK</sequence>
<feature type="compositionally biased region" description="Pro residues" evidence="1">
    <location>
        <begin position="58"/>
        <end position="70"/>
    </location>
</feature>